<proteinExistence type="predicted"/>
<evidence type="ECO:0000313" key="1">
    <source>
        <dbReference type="EMBL" id="QBK92942.1"/>
    </source>
</evidence>
<name>A0A481ZC75_9VIRU</name>
<reference evidence="1" key="1">
    <citation type="journal article" date="2019" name="MBio">
        <title>Virus Genomes from Deep Sea Sediments Expand the Ocean Megavirome and Support Independent Origins of Viral Gigantism.</title>
        <authorList>
            <person name="Backstrom D."/>
            <person name="Yutin N."/>
            <person name="Jorgensen S.L."/>
            <person name="Dharamshi J."/>
            <person name="Homa F."/>
            <person name="Zaremba-Niedwiedzka K."/>
            <person name="Spang A."/>
            <person name="Wolf Y.I."/>
            <person name="Koonin E.V."/>
            <person name="Ettema T.J."/>
        </authorList>
    </citation>
    <scope>NUCLEOTIDE SEQUENCE</scope>
</reference>
<protein>
    <recommendedName>
        <fullName evidence="2">Ankyrin repeat protein</fullName>
    </recommendedName>
</protein>
<dbReference type="EMBL" id="MK500588">
    <property type="protein sequence ID" value="QBK92942.1"/>
    <property type="molecule type" value="Genomic_DNA"/>
</dbReference>
<sequence>MNSEHLEKKFAKASKDGDLKMIKSLEKKMVTNSRHWDDCVHDTKDNGCIDVLHYAMCKGIEINWELLMNSKHEEIYYFASTMCNVDEGMF</sequence>
<gene>
    <name evidence="1" type="ORF">LCPAC403_00760</name>
</gene>
<evidence type="ECO:0008006" key="2">
    <source>
        <dbReference type="Google" id="ProtNLM"/>
    </source>
</evidence>
<organism evidence="1">
    <name type="scientific">Pithovirus LCPAC403</name>
    <dbReference type="NCBI Taxonomy" id="2506596"/>
    <lineage>
        <taxon>Viruses</taxon>
        <taxon>Pithoviruses</taxon>
    </lineage>
</organism>
<accession>A0A481ZC75</accession>